<evidence type="ECO:0000313" key="1">
    <source>
        <dbReference type="EMBL" id="CAI9620262.1"/>
    </source>
</evidence>
<evidence type="ECO:0000313" key="2">
    <source>
        <dbReference type="Proteomes" id="UP001162483"/>
    </source>
</evidence>
<dbReference type="Proteomes" id="UP001162483">
    <property type="component" value="Unassembled WGS sequence"/>
</dbReference>
<organism evidence="1 2">
    <name type="scientific">Staurois parvus</name>
    <dbReference type="NCBI Taxonomy" id="386267"/>
    <lineage>
        <taxon>Eukaryota</taxon>
        <taxon>Metazoa</taxon>
        <taxon>Chordata</taxon>
        <taxon>Craniata</taxon>
        <taxon>Vertebrata</taxon>
        <taxon>Euteleostomi</taxon>
        <taxon>Amphibia</taxon>
        <taxon>Batrachia</taxon>
        <taxon>Anura</taxon>
        <taxon>Neobatrachia</taxon>
        <taxon>Ranoidea</taxon>
        <taxon>Ranidae</taxon>
        <taxon>Staurois</taxon>
    </lineage>
</organism>
<dbReference type="EMBL" id="CATNWA010020888">
    <property type="protein sequence ID" value="CAI9620262.1"/>
    <property type="molecule type" value="Genomic_DNA"/>
</dbReference>
<name>A0ABN9HEU3_9NEOB</name>
<accession>A0ABN9HEU3</accession>
<protein>
    <submittedName>
        <fullName evidence="1">Uncharacterized protein</fullName>
    </submittedName>
</protein>
<gene>
    <name evidence="1" type="ORF">SPARVUS_LOCUS15960091</name>
</gene>
<comment type="caution">
    <text evidence="1">The sequence shown here is derived from an EMBL/GenBank/DDBJ whole genome shotgun (WGS) entry which is preliminary data.</text>
</comment>
<reference evidence="1" key="1">
    <citation type="submission" date="2023-05" db="EMBL/GenBank/DDBJ databases">
        <authorList>
            <person name="Stuckert A."/>
        </authorList>
    </citation>
    <scope>NUCLEOTIDE SEQUENCE</scope>
</reference>
<feature type="non-terminal residue" evidence="1">
    <location>
        <position position="78"/>
    </location>
</feature>
<proteinExistence type="predicted"/>
<sequence length="78" mass="8437">MGPPTDLGPSGSAQVSKWSVRRCLPLSCMGREVGISPTKVMDRGELITESAHKGRVVFRSMGIEMKSPVTLNANRHVT</sequence>
<keyword evidence="2" id="KW-1185">Reference proteome</keyword>